<proteinExistence type="predicted"/>
<protein>
    <recommendedName>
        <fullName evidence="1">GGDEF domain-containing protein</fullName>
    </recommendedName>
</protein>
<dbReference type="InterPro" id="IPR029787">
    <property type="entry name" value="Nucleotide_cyclase"/>
</dbReference>
<comment type="caution">
    <text evidence="2">The sequence shown here is derived from an EMBL/GenBank/DDBJ whole genome shotgun (WGS) entry which is preliminary data.</text>
</comment>
<reference evidence="2" key="1">
    <citation type="submission" date="2009-10" db="EMBL/GenBank/DDBJ databases">
        <title>Diversity of trophic interactions inside an arsenic-rich microbial ecosystem.</title>
        <authorList>
            <person name="Bertin P.N."/>
            <person name="Heinrich-Salmeron A."/>
            <person name="Pelletier E."/>
            <person name="Goulhen-Chollet F."/>
            <person name="Arsene-Ploetze F."/>
            <person name="Gallien S."/>
            <person name="Calteau A."/>
            <person name="Vallenet D."/>
            <person name="Casiot C."/>
            <person name="Chane-Woon-Ming B."/>
            <person name="Giloteaux L."/>
            <person name="Barakat M."/>
            <person name="Bonnefoy V."/>
            <person name="Bruneel O."/>
            <person name="Chandler M."/>
            <person name="Cleiss J."/>
            <person name="Duran R."/>
            <person name="Elbaz-Poulichet F."/>
            <person name="Fonknechten N."/>
            <person name="Lauga B."/>
            <person name="Mornico D."/>
            <person name="Ortet P."/>
            <person name="Schaeffer C."/>
            <person name="Siguier P."/>
            <person name="Alexander Thil Smith A."/>
            <person name="Van Dorsselaer A."/>
            <person name="Weissenbach J."/>
            <person name="Medigue C."/>
            <person name="Le Paslier D."/>
        </authorList>
    </citation>
    <scope>NUCLEOTIDE SEQUENCE</scope>
</reference>
<dbReference type="PANTHER" id="PTHR46663">
    <property type="entry name" value="DIGUANYLATE CYCLASE DGCT-RELATED"/>
    <property type="match status" value="1"/>
</dbReference>
<dbReference type="PROSITE" id="PS50887">
    <property type="entry name" value="GGDEF"/>
    <property type="match status" value="1"/>
</dbReference>
<dbReference type="EMBL" id="CABL01000019">
    <property type="protein sequence ID" value="CBH76001.1"/>
    <property type="molecule type" value="Genomic_DNA"/>
</dbReference>
<dbReference type="AlphaFoldDB" id="E6PHR3"/>
<evidence type="ECO:0000259" key="1">
    <source>
        <dbReference type="PROSITE" id="PS50887"/>
    </source>
</evidence>
<evidence type="ECO:0000313" key="2">
    <source>
        <dbReference type="EMBL" id="CBH76001.1"/>
    </source>
</evidence>
<dbReference type="Pfam" id="PF00990">
    <property type="entry name" value="GGDEF"/>
    <property type="match status" value="1"/>
</dbReference>
<dbReference type="Gene3D" id="3.30.70.270">
    <property type="match status" value="1"/>
</dbReference>
<dbReference type="InterPro" id="IPR000160">
    <property type="entry name" value="GGDEF_dom"/>
</dbReference>
<dbReference type="InterPro" id="IPR043128">
    <property type="entry name" value="Rev_trsase/Diguanyl_cyclase"/>
</dbReference>
<dbReference type="InterPro" id="IPR029016">
    <property type="entry name" value="GAF-like_dom_sf"/>
</dbReference>
<gene>
    <name evidence="2" type="ORF">CARN1_0481</name>
</gene>
<accession>E6PHR3</accession>
<dbReference type="SUPFAM" id="SSF55073">
    <property type="entry name" value="Nucleotide cyclase"/>
    <property type="match status" value="1"/>
</dbReference>
<dbReference type="InterPro" id="IPR052163">
    <property type="entry name" value="DGC-Regulatory_Protein"/>
</dbReference>
<name>E6PHR3_9ZZZZ</name>
<sequence length="320" mass="35560">MSALRQRVAEAARRMSTLLVEDITLEAVFASLADLLATFVEATEVVVILREGRSWLRLAWVDGHFRRTVLAQLPTDNPLSIVIGDGIAREAREPAAMAMPLRIGDEAVGGFAVRSGALRFYDASDAAVIESLGPYVAVALRQRMLREQIDRERFRADHDPLTTLPNRGAFAAALTNALARVRRSGDRLAVLFIDLDGFKAINDRYGHEAGDAVLRSASRRLKRRLRTGDSVARLGGDEFATILRGIGTEVDARALAEEVRTALERPTSWRGNRVRVGASIGWAIAPRDGTEIAELLRRSDHRMYRDKRNRRERRARGSVK</sequence>
<feature type="domain" description="GGDEF" evidence="1">
    <location>
        <begin position="186"/>
        <end position="320"/>
    </location>
</feature>
<dbReference type="SUPFAM" id="SSF55781">
    <property type="entry name" value="GAF domain-like"/>
    <property type="match status" value="1"/>
</dbReference>
<dbReference type="SMART" id="SM00267">
    <property type="entry name" value="GGDEF"/>
    <property type="match status" value="1"/>
</dbReference>
<dbReference type="CDD" id="cd01949">
    <property type="entry name" value="GGDEF"/>
    <property type="match status" value="1"/>
</dbReference>
<dbReference type="FunFam" id="3.30.70.270:FF:000001">
    <property type="entry name" value="Diguanylate cyclase domain protein"/>
    <property type="match status" value="1"/>
</dbReference>
<dbReference type="Gene3D" id="3.30.450.40">
    <property type="match status" value="1"/>
</dbReference>
<organism evidence="2">
    <name type="scientific">mine drainage metagenome</name>
    <dbReference type="NCBI Taxonomy" id="410659"/>
    <lineage>
        <taxon>unclassified sequences</taxon>
        <taxon>metagenomes</taxon>
        <taxon>ecological metagenomes</taxon>
    </lineage>
</organism>
<dbReference type="PANTHER" id="PTHR46663:SF2">
    <property type="entry name" value="GGDEF DOMAIN-CONTAINING PROTEIN"/>
    <property type="match status" value="1"/>
</dbReference>
<dbReference type="NCBIfam" id="TIGR00254">
    <property type="entry name" value="GGDEF"/>
    <property type="match status" value="1"/>
</dbReference>